<name>A0A1F7IMA5_9BACT</name>
<dbReference type="GO" id="GO:0004540">
    <property type="term" value="F:RNA nuclease activity"/>
    <property type="evidence" value="ECO:0007669"/>
    <property type="project" value="InterPro"/>
</dbReference>
<dbReference type="InterPro" id="IPR021139">
    <property type="entry name" value="NYN"/>
</dbReference>
<gene>
    <name evidence="2" type="ORF">A3B40_01795</name>
</gene>
<evidence type="ECO:0000313" key="3">
    <source>
        <dbReference type="Proteomes" id="UP000178040"/>
    </source>
</evidence>
<dbReference type="AlphaFoldDB" id="A0A1F7IMA5"/>
<protein>
    <recommendedName>
        <fullName evidence="1">NYN domain-containing protein</fullName>
    </recommendedName>
</protein>
<reference evidence="2 3" key="1">
    <citation type="journal article" date="2016" name="Nat. Commun.">
        <title>Thousands of microbial genomes shed light on interconnected biogeochemical processes in an aquifer system.</title>
        <authorList>
            <person name="Anantharaman K."/>
            <person name="Brown C.T."/>
            <person name="Hug L.A."/>
            <person name="Sharon I."/>
            <person name="Castelle C.J."/>
            <person name="Probst A.J."/>
            <person name="Thomas B.C."/>
            <person name="Singh A."/>
            <person name="Wilkins M.J."/>
            <person name="Karaoz U."/>
            <person name="Brodie E.L."/>
            <person name="Williams K.H."/>
            <person name="Hubbard S.S."/>
            <person name="Banfield J.F."/>
        </authorList>
    </citation>
    <scope>NUCLEOTIDE SEQUENCE [LARGE SCALE GENOMIC DNA]</scope>
</reference>
<proteinExistence type="predicted"/>
<dbReference type="Pfam" id="PF01936">
    <property type="entry name" value="NYN"/>
    <property type="match status" value="1"/>
</dbReference>
<evidence type="ECO:0000313" key="2">
    <source>
        <dbReference type="EMBL" id="OGK44501.1"/>
    </source>
</evidence>
<organism evidence="2 3">
    <name type="scientific">Candidatus Roizmanbacteria bacterium RIFCSPLOWO2_01_FULL_37_16</name>
    <dbReference type="NCBI Taxonomy" id="1802058"/>
    <lineage>
        <taxon>Bacteria</taxon>
        <taxon>Candidatus Roizmaniibacteriota</taxon>
    </lineage>
</organism>
<comment type="caution">
    <text evidence="2">The sequence shown here is derived from an EMBL/GenBank/DDBJ whole genome shotgun (WGS) entry which is preliminary data.</text>
</comment>
<evidence type="ECO:0000259" key="1">
    <source>
        <dbReference type="Pfam" id="PF01936"/>
    </source>
</evidence>
<sequence>MRTFAFIDAANLFYGGEKSLGWKIDYRKLIRYLKEKYKAKKAFYYAGIELHGYCYSLLDNKPLNLEGLLTYLKRKLKDKSLSDDEIILIGKHIKRVKFYLKLKQFGYFLQLKPTKIYWEEGKPIKKANCDVDMTLDLVRYMANYQEALVLSGDGDFVRVLKYLQSKKRKIYILARGERSAKEIKQLAGSDFRDFHRLRSRIEFI</sequence>
<feature type="domain" description="NYN" evidence="1">
    <location>
        <begin position="98"/>
        <end position="185"/>
    </location>
</feature>
<dbReference type="InterPro" id="IPR047140">
    <property type="entry name" value="LabA"/>
</dbReference>
<dbReference type="PANTHER" id="PTHR35458:SF8">
    <property type="entry name" value="SLR0650 PROTEIN"/>
    <property type="match status" value="1"/>
</dbReference>
<dbReference type="Proteomes" id="UP000178040">
    <property type="component" value="Unassembled WGS sequence"/>
</dbReference>
<accession>A0A1F7IMA5</accession>
<dbReference type="EMBL" id="MGAI01000027">
    <property type="protein sequence ID" value="OGK44501.1"/>
    <property type="molecule type" value="Genomic_DNA"/>
</dbReference>
<dbReference type="CDD" id="cd10911">
    <property type="entry name" value="PIN_LabA"/>
    <property type="match status" value="1"/>
</dbReference>
<dbReference type="PANTHER" id="PTHR35458">
    <property type="entry name" value="SLR0755 PROTEIN"/>
    <property type="match status" value="1"/>
</dbReference>
<dbReference type="Gene3D" id="3.40.50.1010">
    <property type="entry name" value="5'-nuclease"/>
    <property type="match status" value="1"/>
</dbReference>